<evidence type="ECO:0000313" key="2">
    <source>
        <dbReference type="EMBL" id="MBB4284991.1"/>
    </source>
</evidence>
<dbReference type="RefSeq" id="WP_343056236.1">
    <property type="nucleotide sequence ID" value="NZ_JACIGI010000004.1"/>
</dbReference>
<dbReference type="AlphaFoldDB" id="A0A7W6RXF5"/>
<sequence>MTMVETRPADPVVRATPRAAFLARAGWGEAECAFLAGDASFRRYYRVTRPGASAVLMDAPPDQEDTRPFVRIARHLTGLGYSAPRVLDQDAALGFLLLEDLGDATFTRRLAAGADEATLYALAVDLLVDLHRRPAAEAVPEGVAPVYDDRLLLDEARLLTDWYMPAVLGARPCDAALAEYEALWADVFPSARAVPDSLVLRDFHVDNLLVVPRRDGLAGCGLLDFQDAVAGPLTYDLVSLLEDARRDIDPALVAAMQTRYRAAMPGLDADAFAASWAVLAAQRHAKVIGIFTRLARRDGKPLYLPHIARVWRLLERALAHPVLTDVRAWMDHHIPPEQRTVPS</sequence>
<gene>
    <name evidence="2" type="ORF">GGD88_000705</name>
</gene>
<dbReference type="Pfam" id="PF01636">
    <property type="entry name" value="APH"/>
    <property type="match status" value="1"/>
</dbReference>
<dbReference type="Proteomes" id="UP000555728">
    <property type="component" value="Unassembled WGS sequence"/>
</dbReference>
<feature type="domain" description="Aminoglycoside phosphotransferase" evidence="1">
    <location>
        <begin position="33"/>
        <end position="267"/>
    </location>
</feature>
<evidence type="ECO:0000313" key="3">
    <source>
        <dbReference type="Proteomes" id="UP000555728"/>
    </source>
</evidence>
<reference evidence="2 3" key="1">
    <citation type="submission" date="2020-08" db="EMBL/GenBank/DDBJ databases">
        <title>Genome sequencing of Purple Non-Sulfur Bacteria from various extreme environments.</title>
        <authorList>
            <person name="Mayer M."/>
        </authorList>
    </citation>
    <scope>NUCLEOTIDE SEQUENCE [LARGE SCALE GENOMIC DNA]</scope>
    <source>
        <strain evidence="2 3">JA135</strain>
    </source>
</reference>
<organism evidence="2 3">
    <name type="scientific">Roseospira goensis</name>
    <dbReference type="NCBI Taxonomy" id="391922"/>
    <lineage>
        <taxon>Bacteria</taxon>
        <taxon>Pseudomonadati</taxon>
        <taxon>Pseudomonadota</taxon>
        <taxon>Alphaproteobacteria</taxon>
        <taxon>Rhodospirillales</taxon>
        <taxon>Rhodospirillaceae</taxon>
        <taxon>Roseospira</taxon>
    </lineage>
</organism>
<dbReference type="Gene3D" id="3.30.200.20">
    <property type="entry name" value="Phosphorylase Kinase, domain 1"/>
    <property type="match status" value="1"/>
</dbReference>
<evidence type="ECO:0000259" key="1">
    <source>
        <dbReference type="Pfam" id="PF01636"/>
    </source>
</evidence>
<dbReference type="InterPro" id="IPR011009">
    <property type="entry name" value="Kinase-like_dom_sf"/>
</dbReference>
<protein>
    <recommendedName>
        <fullName evidence="1">Aminoglycoside phosphotransferase domain-containing protein</fullName>
    </recommendedName>
</protein>
<dbReference type="EMBL" id="JACIGI010000004">
    <property type="protein sequence ID" value="MBB4284991.1"/>
    <property type="molecule type" value="Genomic_DNA"/>
</dbReference>
<dbReference type="SUPFAM" id="SSF56112">
    <property type="entry name" value="Protein kinase-like (PK-like)"/>
    <property type="match status" value="1"/>
</dbReference>
<dbReference type="InterPro" id="IPR002575">
    <property type="entry name" value="Aminoglycoside_PTrfase"/>
</dbReference>
<accession>A0A7W6RXF5</accession>
<dbReference type="Gene3D" id="3.90.1200.10">
    <property type="match status" value="1"/>
</dbReference>
<keyword evidence="3" id="KW-1185">Reference proteome</keyword>
<proteinExistence type="predicted"/>
<name>A0A7W6RXF5_9PROT</name>
<comment type="caution">
    <text evidence="2">The sequence shown here is derived from an EMBL/GenBank/DDBJ whole genome shotgun (WGS) entry which is preliminary data.</text>
</comment>